<comment type="caution">
    <text evidence="1">The sequence shown here is derived from an EMBL/GenBank/DDBJ whole genome shotgun (WGS) entry which is preliminary data.</text>
</comment>
<dbReference type="SUPFAM" id="SSF52540">
    <property type="entry name" value="P-loop containing nucleoside triphosphate hydrolases"/>
    <property type="match status" value="1"/>
</dbReference>
<reference evidence="1" key="1">
    <citation type="submission" date="2021-06" db="EMBL/GenBank/DDBJ databases">
        <authorList>
            <person name="Kallberg Y."/>
            <person name="Tangrot J."/>
            <person name="Rosling A."/>
        </authorList>
    </citation>
    <scope>NUCLEOTIDE SEQUENCE</scope>
    <source>
        <strain evidence="1">87-6 pot B 2015</strain>
    </source>
</reference>
<dbReference type="InterPro" id="IPR013761">
    <property type="entry name" value="SAM/pointed_sf"/>
</dbReference>
<keyword evidence="2" id="KW-1185">Reference proteome</keyword>
<dbReference type="PANTHER" id="PTHR33129:SF1">
    <property type="entry name" value="ATP-BINDING PROTEIN"/>
    <property type="match status" value="1"/>
</dbReference>
<accession>A0A9N9ESF7</accession>
<dbReference type="InterPro" id="IPR052980">
    <property type="entry name" value="Crinkler_effector"/>
</dbReference>
<feature type="non-terminal residue" evidence="1">
    <location>
        <position position="542"/>
    </location>
</feature>
<protein>
    <submittedName>
        <fullName evidence="1">16218_t:CDS:1</fullName>
    </submittedName>
</protein>
<gene>
    <name evidence="1" type="ORF">FMOSSE_LOCUS13211</name>
</gene>
<dbReference type="InterPro" id="IPR027417">
    <property type="entry name" value="P-loop_NTPase"/>
</dbReference>
<evidence type="ECO:0000313" key="2">
    <source>
        <dbReference type="Proteomes" id="UP000789375"/>
    </source>
</evidence>
<dbReference type="Proteomes" id="UP000789375">
    <property type="component" value="Unassembled WGS sequence"/>
</dbReference>
<dbReference type="AlphaFoldDB" id="A0A9N9ESF7"/>
<dbReference type="PANTHER" id="PTHR33129">
    <property type="entry name" value="PROTEIN KINASE DOMAIN-CONTAINING PROTEIN-RELATED"/>
    <property type="match status" value="1"/>
</dbReference>
<dbReference type="EMBL" id="CAJVPP010007413">
    <property type="protein sequence ID" value="CAG8688296.1"/>
    <property type="molecule type" value="Genomic_DNA"/>
</dbReference>
<proteinExistence type="predicted"/>
<evidence type="ECO:0000313" key="1">
    <source>
        <dbReference type="EMBL" id="CAG8688296.1"/>
    </source>
</evidence>
<name>A0A9N9ESF7_FUNMO</name>
<dbReference type="Gene3D" id="1.10.150.50">
    <property type="entry name" value="Transcription Factor, Ets-1"/>
    <property type="match status" value="1"/>
</dbReference>
<sequence length="542" mass="62087">MSFNVAGSSTRVPSDLPLSDLSLPTVEEVKGFNVELLNGFLKRKLKNIDSHIDTLTAQEVDGEAFLTLTHEGLKVSGIPLGASTKIIKLLNDLQGEPPKKRVKIDGLNKFWRVLKDASYGERFLGKENGPSAVFIRKCYLDLQVSVFRRNKIRITGNPGIGKTYFGYYLLYLLALQNQTIVYDNANETKPIVFEGENAEYNDNIHPYLLKSSVWYIVDGKEPSDVDAKTILICSPKKSHYEHFDKYSGSTSRFMPIWKWSEIDTCRKIYKNIKKKQAVYLFRRWGGIPRFVLENANDITHQNRLEEAISCVKENIFDYVGESVVGADDISHKIAHIHPDQDDNEPYTRVTVRFASDYLRQRVTDQFEARIREKLVSQIRAGTGSSLLGISFEYISHKILRKGGPFDIRPLDSYEDPNYNDLSAVVNLPPQDKILRFNKKSIDSIEQRKFYQPKEKNFPSVDSIIAPNRVFQMTISKNHPISPAGLKLLCDKLGGTSGNGLIYYYFVVPKHLYDDFKLQRFDSKNTPAWIDRRVFQYVLKIEL</sequence>
<organism evidence="1 2">
    <name type="scientific">Funneliformis mosseae</name>
    <name type="common">Endomycorrhizal fungus</name>
    <name type="synonym">Glomus mosseae</name>
    <dbReference type="NCBI Taxonomy" id="27381"/>
    <lineage>
        <taxon>Eukaryota</taxon>
        <taxon>Fungi</taxon>
        <taxon>Fungi incertae sedis</taxon>
        <taxon>Mucoromycota</taxon>
        <taxon>Glomeromycotina</taxon>
        <taxon>Glomeromycetes</taxon>
        <taxon>Glomerales</taxon>
        <taxon>Glomeraceae</taxon>
        <taxon>Funneliformis</taxon>
    </lineage>
</organism>